<name>A0A1F7F0E7_UNCRA</name>
<dbReference type="InterPro" id="IPR009875">
    <property type="entry name" value="PilZ_domain"/>
</dbReference>
<organism evidence="2 3">
    <name type="scientific">Candidatus Raymondbacteria bacterium RIFOXYD12_FULL_49_13</name>
    <dbReference type="NCBI Taxonomy" id="1817890"/>
    <lineage>
        <taxon>Bacteria</taxon>
        <taxon>Raymondiibacteriota</taxon>
    </lineage>
</organism>
<evidence type="ECO:0000259" key="1">
    <source>
        <dbReference type="Pfam" id="PF07238"/>
    </source>
</evidence>
<comment type="caution">
    <text evidence="2">The sequence shown here is derived from an EMBL/GenBank/DDBJ whole genome shotgun (WGS) entry which is preliminary data.</text>
</comment>
<dbReference type="GO" id="GO:0035438">
    <property type="term" value="F:cyclic-di-GMP binding"/>
    <property type="evidence" value="ECO:0007669"/>
    <property type="project" value="InterPro"/>
</dbReference>
<dbReference type="Proteomes" id="UP000179243">
    <property type="component" value="Unassembled WGS sequence"/>
</dbReference>
<dbReference type="AlphaFoldDB" id="A0A1F7F0E7"/>
<evidence type="ECO:0000313" key="3">
    <source>
        <dbReference type="Proteomes" id="UP000179243"/>
    </source>
</evidence>
<feature type="domain" description="PilZ" evidence="1">
    <location>
        <begin position="13"/>
        <end position="100"/>
    </location>
</feature>
<accession>A0A1F7F0E7</accession>
<proteinExistence type="predicted"/>
<sequence length="102" mass="11834">MVLSNDKNHKEADRRCETRFEMDVPVRTDEGDGTEEKLLDMSARGCRLITPLVYNEGDMLLVDLTRNRTTILMHSPEFRRGKVVWVRRGTGNLGEYGIEFFQ</sequence>
<dbReference type="Pfam" id="PF07238">
    <property type="entry name" value="PilZ"/>
    <property type="match status" value="1"/>
</dbReference>
<gene>
    <name evidence="2" type="ORF">A2519_22145</name>
</gene>
<protein>
    <recommendedName>
        <fullName evidence="1">PilZ domain-containing protein</fullName>
    </recommendedName>
</protein>
<reference evidence="2 3" key="1">
    <citation type="journal article" date="2016" name="Nat. Commun.">
        <title>Thousands of microbial genomes shed light on interconnected biogeochemical processes in an aquifer system.</title>
        <authorList>
            <person name="Anantharaman K."/>
            <person name="Brown C.T."/>
            <person name="Hug L.A."/>
            <person name="Sharon I."/>
            <person name="Castelle C.J."/>
            <person name="Probst A.J."/>
            <person name="Thomas B.C."/>
            <person name="Singh A."/>
            <person name="Wilkins M.J."/>
            <person name="Karaoz U."/>
            <person name="Brodie E.L."/>
            <person name="Williams K.H."/>
            <person name="Hubbard S.S."/>
            <person name="Banfield J.F."/>
        </authorList>
    </citation>
    <scope>NUCLEOTIDE SEQUENCE [LARGE SCALE GENOMIC DNA]</scope>
</reference>
<evidence type="ECO:0000313" key="2">
    <source>
        <dbReference type="EMBL" id="OGK00033.1"/>
    </source>
</evidence>
<dbReference type="EMBL" id="MFYX01000155">
    <property type="protein sequence ID" value="OGK00033.1"/>
    <property type="molecule type" value="Genomic_DNA"/>
</dbReference>
<dbReference type="SUPFAM" id="SSF141371">
    <property type="entry name" value="PilZ domain-like"/>
    <property type="match status" value="1"/>
</dbReference>